<evidence type="ECO:0000256" key="2">
    <source>
        <dbReference type="ARBA" id="ARBA00022737"/>
    </source>
</evidence>
<dbReference type="GO" id="GO:0006047">
    <property type="term" value="P:UDP-N-acetylglucosamine metabolic process"/>
    <property type="evidence" value="ECO:0007669"/>
    <property type="project" value="TreeGrafter"/>
</dbReference>
<dbReference type="CDD" id="cd05008">
    <property type="entry name" value="SIS_GlmS_GlmD_1"/>
    <property type="match status" value="1"/>
</dbReference>
<dbReference type="InterPro" id="IPR035466">
    <property type="entry name" value="GlmS/AgaS_SIS"/>
</dbReference>
<dbReference type="GO" id="GO:0004360">
    <property type="term" value="F:glutamine-fructose-6-phosphate transaminase (isomerizing) activity"/>
    <property type="evidence" value="ECO:0007669"/>
    <property type="project" value="TreeGrafter"/>
</dbReference>
<dbReference type="FunFam" id="3.40.50.10490:FF:000022">
    <property type="entry name" value="Glutamine--fructose-6-phosphate aminotransferase [isomerizing]"/>
    <property type="match status" value="1"/>
</dbReference>
<dbReference type="CDD" id="cd05009">
    <property type="entry name" value="SIS_GlmS_GlmD_2"/>
    <property type="match status" value="1"/>
</dbReference>
<dbReference type="GO" id="GO:0097367">
    <property type="term" value="F:carbohydrate derivative binding"/>
    <property type="evidence" value="ECO:0007669"/>
    <property type="project" value="InterPro"/>
</dbReference>
<name>A0A6J7TCN4_9ZZZZ</name>
<reference evidence="4" key="1">
    <citation type="submission" date="2020-05" db="EMBL/GenBank/DDBJ databases">
        <authorList>
            <person name="Chiriac C."/>
            <person name="Salcher M."/>
            <person name="Ghai R."/>
            <person name="Kavagutti S V."/>
        </authorList>
    </citation>
    <scope>NUCLEOTIDE SEQUENCE</scope>
</reference>
<dbReference type="PANTHER" id="PTHR10937:SF0">
    <property type="entry name" value="GLUTAMINE--FRUCTOSE-6-PHOSPHATE TRANSAMINASE (ISOMERIZING)"/>
    <property type="match status" value="1"/>
</dbReference>
<dbReference type="InterPro" id="IPR001347">
    <property type="entry name" value="SIS_dom"/>
</dbReference>
<feature type="domain" description="SIS" evidence="3">
    <location>
        <begin position="1"/>
        <end position="68"/>
    </location>
</feature>
<dbReference type="Gene3D" id="3.40.50.10490">
    <property type="entry name" value="Glucose-6-phosphate isomerase like protein, domain 1"/>
    <property type="match status" value="2"/>
</dbReference>
<dbReference type="AlphaFoldDB" id="A0A6J7TCN4"/>
<evidence type="ECO:0000313" key="4">
    <source>
        <dbReference type="EMBL" id="CAB5051579.1"/>
    </source>
</evidence>
<proteinExistence type="predicted"/>
<keyword evidence="1" id="KW-0963">Cytoplasm</keyword>
<evidence type="ECO:0000256" key="1">
    <source>
        <dbReference type="ARBA" id="ARBA00022490"/>
    </source>
</evidence>
<dbReference type="PANTHER" id="PTHR10937">
    <property type="entry name" value="GLUCOSAMINE--FRUCTOSE-6-PHOSPHATE AMINOTRANSFERASE, ISOMERIZING"/>
    <property type="match status" value="1"/>
</dbReference>
<dbReference type="GO" id="GO:0006002">
    <property type="term" value="P:fructose 6-phosphate metabolic process"/>
    <property type="evidence" value="ECO:0007669"/>
    <property type="project" value="TreeGrafter"/>
</dbReference>
<dbReference type="InterPro" id="IPR046348">
    <property type="entry name" value="SIS_dom_sf"/>
</dbReference>
<keyword evidence="2" id="KW-0677">Repeat</keyword>
<dbReference type="EMBL" id="CAFBQI010000090">
    <property type="protein sequence ID" value="CAB5051579.1"/>
    <property type="molecule type" value="Genomic_DNA"/>
</dbReference>
<dbReference type="GO" id="GO:0005829">
    <property type="term" value="C:cytosol"/>
    <property type="evidence" value="ECO:0007669"/>
    <property type="project" value="TreeGrafter"/>
</dbReference>
<dbReference type="Pfam" id="PF01380">
    <property type="entry name" value="SIS"/>
    <property type="match status" value="2"/>
</dbReference>
<feature type="domain" description="SIS" evidence="3">
    <location>
        <begin position="101"/>
        <end position="243"/>
    </location>
</feature>
<organism evidence="4">
    <name type="scientific">freshwater metagenome</name>
    <dbReference type="NCBI Taxonomy" id="449393"/>
    <lineage>
        <taxon>unclassified sequences</taxon>
        <taxon>metagenomes</taxon>
        <taxon>ecological metagenomes</taxon>
    </lineage>
</organism>
<dbReference type="PROSITE" id="PS51464">
    <property type="entry name" value="SIS"/>
    <property type="match status" value="2"/>
</dbReference>
<protein>
    <submittedName>
        <fullName evidence="4">Unannotated protein</fullName>
    </submittedName>
</protein>
<gene>
    <name evidence="4" type="ORF">UFOPK4303_01000</name>
</gene>
<sequence>MAVRHAKAAGGRVLAICNTNSSTIPREADAVIYTHAGPEIAVASTKALLTQMIAVYLIGLHLAQVNGQLSDSEVEGFYNELLELPGKIEQILETVEPLRALTRSFAQNNIVLFLGRNIGYPVALEGALKLKELAYIHAEGFAGGELKHGPIALIDQGTPVIAILPAGHEHALDEKMLSNIQEVKARGARVIVIAEEGAHVEGAEHIIRIPVVPALFQPVLATVPLQVFAYEMAVARGNDVDQPRNLAKSVTVE</sequence>
<accession>A0A6J7TCN4</accession>
<evidence type="ECO:0000259" key="3">
    <source>
        <dbReference type="PROSITE" id="PS51464"/>
    </source>
</evidence>
<dbReference type="GO" id="GO:0006487">
    <property type="term" value="P:protein N-linked glycosylation"/>
    <property type="evidence" value="ECO:0007669"/>
    <property type="project" value="TreeGrafter"/>
</dbReference>
<dbReference type="InterPro" id="IPR035490">
    <property type="entry name" value="GlmS/FrlB_SIS"/>
</dbReference>
<dbReference type="SUPFAM" id="SSF53697">
    <property type="entry name" value="SIS domain"/>
    <property type="match status" value="1"/>
</dbReference>